<dbReference type="CDD" id="cd19075">
    <property type="entry name" value="AKR_AKR7A1-5"/>
    <property type="match status" value="1"/>
</dbReference>
<dbReference type="InterPro" id="IPR050523">
    <property type="entry name" value="AKR_Detox_Biosynth"/>
</dbReference>
<organism evidence="3 4">
    <name type="scientific">Rhizodiscina lignyota</name>
    <dbReference type="NCBI Taxonomy" id="1504668"/>
    <lineage>
        <taxon>Eukaryota</taxon>
        <taxon>Fungi</taxon>
        <taxon>Dikarya</taxon>
        <taxon>Ascomycota</taxon>
        <taxon>Pezizomycotina</taxon>
        <taxon>Dothideomycetes</taxon>
        <taxon>Pleosporomycetidae</taxon>
        <taxon>Aulographales</taxon>
        <taxon>Rhizodiscinaceae</taxon>
        <taxon>Rhizodiscina</taxon>
    </lineage>
</organism>
<dbReference type="InterPro" id="IPR023210">
    <property type="entry name" value="NADP_OxRdtase_dom"/>
</dbReference>
<dbReference type="AlphaFoldDB" id="A0A9P4IEH9"/>
<dbReference type="Proteomes" id="UP000799772">
    <property type="component" value="Unassembled WGS sequence"/>
</dbReference>
<evidence type="ECO:0000313" key="3">
    <source>
        <dbReference type="EMBL" id="KAF2097785.1"/>
    </source>
</evidence>
<dbReference type="Gene3D" id="3.20.20.100">
    <property type="entry name" value="NADP-dependent oxidoreductase domain"/>
    <property type="match status" value="1"/>
</dbReference>
<dbReference type="Pfam" id="PF00248">
    <property type="entry name" value="Aldo_ket_red"/>
    <property type="match status" value="1"/>
</dbReference>
<dbReference type="PANTHER" id="PTHR43364:SF4">
    <property type="entry name" value="NAD(P)-LINKED OXIDOREDUCTASE SUPERFAMILY PROTEIN"/>
    <property type="match status" value="1"/>
</dbReference>
<dbReference type="SUPFAM" id="SSF51430">
    <property type="entry name" value="NAD(P)-linked oxidoreductase"/>
    <property type="match status" value="1"/>
</dbReference>
<evidence type="ECO:0000256" key="1">
    <source>
        <dbReference type="ARBA" id="ARBA00023002"/>
    </source>
</evidence>
<dbReference type="PANTHER" id="PTHR43364">
    <property type="entry name" value="NADH-SPECIFIC METHYLGLYOXAL REDUCTASE-RELATED"/>
    <property type="match status" value="1"/>
</dbReference>
<dbReference type="EMBL" id="ML978127">
    <property type="protein sequence ID" value="KAF2097785.1"/>
    <property type="molecule type" value="Genomic_DNA"/>
</dbReference>
<sequence>MASSQKAKMKVVFGAMSFGQPSQVTEPEPENPIFNMFQSRIRVNDVETGNSILDVLQKHGYNEIDTARLYGNGTSESLLGELRCQERGLVVSTKYLPMAHSIPRTVLAEGWNFDQRYTADMIRRTIQKSLRELKMRGIHIYYNGPDPTVPLTESLPAIDAVHREGLFVQFGLTRVPAWRVAQIYDACDRWGWVKPTVYQGMYNFLHRGVEPELLPCLRQYGIQFYAFNPMAGGFLAASDPQGASKASYINNAYAAAVELLNPVIEKHGLTLRECALRWLAHHSLLAADKGDAILLGASRAEHLESNLLDLEKGPLPKEIVESLDRAWEQVKGLTPKYFF</sequence>
<keyword evidence="1" id="KW-0560">Oxidoreductase</keyword>
<comment type="caution">
    <text evidence="3">The sequence shown here is derived from an EMBL/GenBank/DDBJ whole genome shotgun (WGS) entry which is preliminary data.</text>
</comment>
<dbReference type="GO" id="GO:0016491">
    <property type="term" value="F:oxidoreductase activity"/>
    <property type="evidence" value="ECO:0007669"/>
    <property type="project" value="UniProtKB-KW"/>
</dbReference>
<name>A0A9P4IEH9_9PEZI</name>
<gene>
    <name evidence="3" type="ORF">NA57DRAFT_66369</name>
</gene>
<reference evidence="3" key="1">
    <citation type="journal article" date="2020" name="Stud. Mycol.">
        <title>101 Dothideomycetes genomes: a test case for predicting lifestyles and emergence of pathogens.</title>
        <authorList>
            <person name="Haridas S."/>
            <person name="Albert R."/>
            <person name="Binder M."/>
            <person name="Bloem J."/>
            <person name="Labutti K."/>
            <person name="Salamov A."/>
            <person name="Andreopoulos B."/>
            <person name="Baker S."/>
            <person name="Barry K."/>
            <person name="Bills G."/>
            <person name="Bluhm B."/>
            <person name="Cannon C."/>
            <person name="Castanera R."/>
            <person name="Culley D."/>
            <person name="Daum C."/>
            <person name="Ezra D."/>
            <person name="Gonzalez J."/>
            <person name="Henrissat B."/>
            <person name="Kuo A."/>
            <person name="Liang C."/>
            <person name="Lipzen A."/>
            <person name="Lutzoni F."/>
            <person name="Magnuson J."/>
            <person name="Mondo S."/>
            <person name="Nolan M."/>
            <person name="Ohm R."/>
            <person name="Pangilinan J."/>
            <person name="Park H.-J."/>
            <person name="Ramirez L."/>
            <person name="Alfaro M."/>
            <person name="Sun H."/>
            <person name="Tritt A."/>
            <person name="Yoshinaga Y."/>
            <person name="Zwiers L.-H."/>
            <person name="Turgeon B."/>
            <person name="Goodwin S."/>
            <person name="Spatafora J."/>
            <person name="Crous P."/>
            <person name="Grigoriev I."/>
        </authorList>
    </citation>
    <scope>NUCLEOTIDE SEQUENCE</scope>
    <source>
        <strain evidence="3">CBS 133067</strain>
    </source>
</reference>
<evidence type="ECO:0000313" key="4">
    <source>
        <dbReference type="Proteomes" id="UP000799772"/>
    </source>
</evidence>
<dbReference type="InterPro" id="IPR036812">
    <property type="entry name" value="NAD(P)_OxRdtase_dom_sf"/>
</dbReference>
<evidence type="ECO:0000259" key="2">
    <source>
        <dbReference type="Pfam" id="PF00248"/>
    </source>
</evidence>
<feature type="domain" description="NADP-dependent oxidoreductase" evidence="2">
    <location>
        <begin position="42"/>
        <end position="327"/>
    </location>
</feature>
<dbReference type="OrthoDB" id="2310150at2759"/>
<accession>A0A9P4IEH9</accession>
<proteinExistence type="predicted"/>
<protein>
    <submittedName>
        <fullName evidence="3">Aldo/keto reductase</fullName>
    </submittedName>
</protein>
<keyword evidence="4" id="KW-1185">Reference proteome</keyword>